<dbReference type="PROSITE" id="PS51184">
    <property type="entry name" value="JMJC"/>
    <property type="match status" value="1"/>
</dbReference>
<name>A0A2G5T2D1_9PELO</name>
<dbReference type="InterPro" id="IPR051630">
    <property type="entry name" value="Corepressor-Demethylase"/>
</dbReference>
<dbReference type="Gene3D" id="2.60.120.650">
    <property type="entry name" value="Cupin"/>
    <property type="match status" value="1"/>
</dbReference>
<dbReference type="GO" id="GO:0010468">
    <property type="term" value="P:regulation of gene expression"/>
    <property type="evidence" value="ECO:0007669"/>
    <property type="project" value="TreeGrafter"/>
</dbReference>
<feature type="compositionally biased region" description="Basic residues" evidence="4">
    <location>
        <begin position="1"/>
        <end position="10"/>
    </location>
</feature>
<dbReference type="PANTHER" id="PTHR14017:SF14">
    <property type="entry name" value="JMJC DOMAIN-CONTAINING PROTEIN"/>
    <property type="match status" value="1"/>
</dbReference>
<proteinExistence type="inferred from homology"/>
<dbReference type="GO" id="GO:0000978">
    <property type="term" value="F:RNA polymerase II cis-regulatory region sequence-specific DNA binding"/>
    <property type="evidence" value="ECO:0007669"/>
    <property type="project" value="TreeGrafter"/>
</dbReference>
<gene>
    <name evidence="6" type="primary">Cnig_chr_X.g26193</name>
    <name evidence="6" type="ORF">B9Z55_026193</name>
</gene>
<dbReference type="Pfam" id="PF02373">
    <property type="entry name" value="JmjC"/>
    <property type="match status" value="1"/>
</dbReference>
<protein>
    <recommendedName>
        <fullName evidence="5">JmjC domain-containing protein</fullName>
    </recommendedName>
</protein>
<dbReference type="InterPro" id="IPR003347">
    <property type="entry name" value="JmjC_dom"/>
</dbReference>
<dbReference type="EMBL" id="PDUG01000006">
    <property type="protein sequence ID" value="PIC21309.1"/>
    <property type="molecule type" value="Genomic_DNA"/>
</dbReference>
<keyword evidence="7" id="KW-1185">Reference proteome</keyword>
<evidence type="ECO:0000256" key="4">
    <source>
        <dbReference type="SAM" id="MobiDB-lite"/>
    </source>
</evidence>
<dbReference type="AlphaFoldDB" id="A0A2G5T2D1"/>
<organism evidence="6 7">
    <name type="scientific">Caenorhabditis nigoni</name>
    <dbReference type="NCBI Taxonomy" id="1611254"/>
    <lineage>
        <taxon>Eukaryota</taxon>
        <taxon>Metazoa</taxon>
        <taxon>Ecdysozoa</taxon>
        <taxon>Nematoda</taxon>
        <taxon>Chromadorea</taxon>
        <taxon>Rhabditida</taxon>
        <taxon>Rhabditina</taxon>
        <taxon>Rhabditomorpha</taxon>
        <taxon>Rhabditoidea</taxon>
        <taxon>Rhabditidae</taxon>
        <taxon>Peloderinae</taxon>
        <taxon>Caenorhabditis</taxon>
    </lineage>
</organism>
<dbReference type="Proteomes" id="UP000230233">
    <property type="component" value="Chromosome X"/>
</dbReference>
<keyword evidence="2" id="KW-0539">Nucleus</keyword>
<sequence length="366" mass="41806">MRRKSRRSRVYWHPPERTTCSPAPTNPLEDRTSLRCISSSHAAELQLTLRTVILAQSAKHKSKLYEYKNWPSEADCVQHGIPVQKFIQKPGGTVYVGIGTYHWLQSLGITTNVSWNVGHTAFNRLAHTDVINENYIANSTIPLIGLETTMWNMIMDKSVELDQPTKAIVKRILLRSLFKAKRDYKHPKKEKLQVIYDDDKELNPVERCFNMKCKAELFNLIPLVSAKDIPEVIRMQDKDTDAASPVIDIQENSFCFGYTYEGARPIEYGLFPKPYSDPLNLQAILDGNEVNERKNYYDYHGMTTPYNAGHHAGAMGAGAITAGEVIWKTKQQKVVACILCQAVFRQIESCKRNQRQRKKEESKITN</sequence>
<evidence type="ECO:0000313" key="6">
    <source>
        <dbReference type="EMBL" id="PIC21309.1"/>
    </source>
</evidence>
<evidence type="ECO:0000313" key="7">
    <source>
        <dbReference type="Proteomes" id="UP000230233"/>
    </source>
</evidence>
<evidence type="ECO:0000256" key="1">
    <source>
        <dbReference type="ARBA" id="ARBA00004123"/>
    </source>
</evidence>
<evidence type="ECO:0000259" key="5">
    <source>
        <dbReference type="PROSITE" id="PS51184"/>
    </source>
</evidence>
<feature type="domain" description="JmjC" evidence="5">
    <location>
        <begin position="1"/>
        <end position="134"/>
    </location>
</feature>
<dbReference type="GO" id="GO:0044666">
    <property type="term" value="C:MLL3/4 complex"/>
    <property type="evidence" value="ECO:0007669"/>
    <property type="project" value="TreeGrafter"/>
</dbReference>
<dbReference type="STRING" id="1611254.A0A2G5T2D1"/>
<evidence type="ECO:0000256" key="3">
    <source>
        <dbReference type="ARBA" id="ARBA00034483"/>
    </source>
</evidence>
<accession>A0A2G5T2D1</accession>
<feature type="region of interest" description="Disordered" evidence="4">
    <location>
        <begin position="1"/>
        <end position="26"/>
    </location>
</feature>
<comment type="subcellular location">
    <subcellularLocation>
        <location evidence="1">Nucleus</location>
    </subcellularLocation>
</comment>
<dbReference type="OrthoDB" id="418911at2759"/>
<dbReference type="SUPFAM" id="SSF51197">
    <property type="entry name" value="Clavaminate synthase-like"/>
    <property type="match status" value="1"/>
</dbReference>
<evidence type="ECO:0000256" key="2">
    <source>
        <dbReference type="ARBA" id="ARBA00023242"/>
    </source>
</evidence>
<comment type="caution">
    <text evidence="6">The sequence shown here is derived from an EMBL/GenBank/DDBJ whole genome shotgun (WGS) entry which is preliminary data.</text>
</comment>
<dbReference type="GO" id="GO:0031490">
    <property type="term" value="F:chromatin DNA binding"/>
    <property type="evidence" value="ECO:0007669"/>
    <property type="project" value="TreeGrafter"/>
</dbReference>
<dbReference type="GO" id="GO:0071558">
    <property type="term" value="F:histone H3K27me2/H3K27me3 demethylase activity"/>
    <property type="evidence" value="ECO:0007669"/>
    <property type="project" value="TreeGrafter"/>
</dbReference>
<dbReference type="PANTHER" id="PTHR14017">
    <property type="entry name" value="LYSINE-SPECIFIC DEMETHYLASE"/>
    <property type="match status" value="1"/>
</dbReference>
<reference evidence="7" key="1">
    <citation type="submission" date="2017-10" db="EMBL/GenBank/DDBJ databases">
        <title>Rapid genome shrinkage in a self-fertile nematode reveals novel sperm competition proteins.</title>
        <authorList>
            <person name="Yin D."/>
            <person name="Schwarz E.M."/>
            <person name="Thomas C.G."/>
            <person name="Felde R.L."/>
            <person name="Korf I.F."/>
            <person name="Cutter A.D."/>
            <person name="Schartner C.M."/>
            <person name="Ralston E.J."/>
            <person name="Meyer B.J."/>
            <person name="Haag E.S."/>
        </authorList>
    </citation>
    <scope>NUCLEOTIDE SEQUENCE [LARGE SCALE GENOMIC DNA]</scope>
    <source>
        <strain evidence="7">JU1422</strain>
    </source>
</reference>
<comment type="similarity">
    <text evidence="3">Belongs to the UTX family.</text>
</comment>